<dbReference type="NCBIfam" id="NF047498">
    <property type="entry name" value="LIC_12616_fam"/>
    <property type="match status" value="1"/>
</dbReference>
<accession>A0A2N0WBR6</accession>
<proteinExistence type="predicted"/>
<dbReference type="RefSeq" id="WP_101237255.1">
    <property type="nucleotide sequence ID" value="NZ_PISJ01000019.1"/>
</dbReference>
<sequence>MGDSATGGYITPSGGSAYDQDLEDIFQAFIVGITTLPGVMVRPRFQTEPPPMPAVGVDWCAFAVKSIIPDDGPYFDQKNETMDSIRHEELTLFLSFYGDHGQTIANVLKDGLAIPQNIAQLNAQKIKFISVGELITAPDFLNNQFVHRYDLTAVFKRKTSRTFAVKSFLDAGTINLTRSNP</sequence>
<dbReference type="AlphaFoldDB" id="A0A2N0WBR6"/>
<evidence type="ECO:0000313" key="3">
    <source>
        <dbReference type="Proteomes" id="UP000233553"/>
    </source>
</evidence>
<comment type="caution">
    <text evidence="2">The sequence shown here is derived from an EMBL/GenBank/DDBJ whole genome shotgun (WGS) entry which is preliminary data.</text>
</comment>
<dbReference type="Proteomes" id="UP000233553">
    <property type="component" value="Unassembled WGS sequence"/>
</dbReference>
<evidence type="ECO:0000259" key="1">
    <source>
        <dbReference type="Pfam" id="PF23961"/>
    </source>
</evidence>
<dbReference type="Pfam" id="PF23961">
    <property type="entry name" value="Phage_tail_terminator_9"/>
    <property type="match status" value="1"/>
</dbReference>
<evidence type="ECO:0000313" key="2">
    <source>
        <dbReference type="EMBL" id="PKF31930.1"/>
    </source>
</evidence>
<feature type="domain" description="Phage neck terminator protein gp12-like" evidence="1">
    <location>
        <begin position="20"/>
        <end position="173"/>
    </location>
</feature>
<organism evidence="2 3">
    <name type="scientific">Acinetobacter proteolyticus</name>
    <dbReference type="NCBI Taxonomy" id="1776741"/>
    <lineage>
        <taxon>Bacteria</taxon>
        <taxon>Pseudomonadati</taxon>
        <taxon>Pseudomonadota</taxon>
        <taxon>Gammaproteobacteria</taxon>
        <taxon>Moraxellales</taxon>
        <taxon>Moraxellaceae</taxon>
        <taxon>Acinetobacter</taxon>
    </lineage>
</organism>
<dbReference type="EMBL" id="PISJ01000019">
    <property type="protein sequence ID" value="PKF31930.1"/>
    <property type="molecule type" value="Genomic_DNA"/>
</dbReference>
<protein>
    <recommendedName>
        <fullName evidence="1">Phage neck terminator protein gp12-like domain-containing protein</fullName>
    </recommendedName>
</protein>
<name>A0A2N0WBR6_9GAMM</name>
<gene>
    <name evidence="2" type="ORF">CW311_16985</name>
</gene>
<reference evidence="2 3" key="1">
    <citation type="submission" date="2017-12" db="EMBL/GenBank/DDBJ databases">
        <title>Draft Genome sequences of multiple microbial strains isolated from spacecraft associated surfaces.</title>
        <authorList>
            <person name="Seuylemezian A."/>
            <person name="Vaishampayan P."/>
            <person name="Venkateswaran K."/>
        </authorList>
    </citation>
    <scope>NUCLEOTIDE SEQUENCE [LARGE SCALE GENOMIC DNA]</scope>
    <source>
        <strain evidence="2 3">2P01AA</strain>
    </source>
</reference>
<dbReference type="InterPro" id="IPR057087">
    <property type="entry name" value="Gp12-like"/>
</dbReference>